<dbReference type="EMBL" id="JAMQOL010000012">
    <property type="protein sequence ID" value="MCM4077920.1"/>
    <property type="molecule type" value="Genomic_DNA"/>
</dbReference>
<comment type="caution">
    <text evidence="1">The sequence shown here is derived from an EMBL/GenBank/DDBJ whole genome shotgun (WGS) entry which is preliminary data.</text>
</comment>
<gene>
    <name evidence="1" type="ORF">LXN57_10110</name>
</gene>
<proteinExistence type="predicted"/>
<dbReference type="RefSeq" id="WP_251797771.1">
    <property type="nucleotide sequence ID" value="NZ_JAMQOL010000012.1"/>
</dbReference>
<organism evidence="1 2">
    <name type="scientific">Paractinoplanes hotanensis</name>
    <dbReference type="NCBI Taxonomy" id="2906497"/>
    <lineage>
        <taxon>Bacteria</taxon>
        <taxon>Bacillati</taxon>
        <taxon>Actinomycetota</taxon>
        <taxon>Actinomycetes</taxon>
        <taxon>Micromonosporales</taxon>
        <taxon>Micromonosporaceae</taxon>
        <taxon>Paractinoplanes</taxon>
    </lineage>
</organism>
<protein>
    <submittedName>
        <fullName evidence="1">Uncharacterized protein</fullName>
    </submittedName>
</protein>
<keyword evidence="2" id="KW-1185">Reference proteome</keyword>
<reference evidence="1 2" key="1">
    <citation type="submission" date="2022-06" db="EMBL/GenBank/DDBJ databases">
        <title>Actinoplanes abujensis sp. nov., isolated from Nigerian arid soil.</title>
        <authorList>
            <person name="Ding P."/>
        </authorList>
    </citation>
    <scope>NUCLEOTIDE SEQUENCE [LARGE SCALE GENOMIC DNA]</scope>
    <source>
        <strain evidence="2">TRM88002</strain>
    </source>
</reference>
<sequence length="71" mass="7642">MPARDFVAELPGLAAAVTRGAVDVRDRDVPLAEIAQAWTTDTDERIVLVRGPAGRALTVHWFSSRSGQPLS</sequence>
<evidence type="ECO:0000313" key="2">
    <source>
        <dbReference type="Proteomes" id="UP001523216"/>
    </source>
</evidence>
<name>A0ABT0XVV6_9ACTN</name>
<dbReference type="Proteomes" id="UP001523216">
    <property type="component" value="Unassembled WGS sequence"/>
</dbReference>
<accession>A0ABT0XVV6</accession>
<evidence type="ECO:0000313" key="1">
    <source>
        <dbReference type="EMBL" id="MCM4077920.1"/>
    </source>
</evidence>